<dbReference type="AlphaFoldDB" id="X1MSF3"/>
<name>X1MSF3_9ZZZZ</name>
<sequence length="107" mass="12312">MMSRSINPYPEFLIDEASGLRVPDIRHQIWAEGYLAGSENRQTIKSVIKSQDGTVMVFNANGEQIPEYQGRYEEVKEIILKVAPQYTVFGCFPNCETELEVVPREEW</sequence>
<protein>
    <submittedName>
        <fullName evidence="1">Uncharacterized protein</fullName>
    </submittedName>
</protein>
<organism evidence="1">
    <name type="scientific">marine sediment metagenome</name>
    <dbReference type="NCBI Taxonomy" id="412755"/>
    <lineage>
        <taxon>unclassified sequences</taxon>
        <taxon>metagenomes</taxon>
        <taxon>ecological metagenomes</taxon>
    </lineage>
</organism>
<dbReference type="EMBL" id="BARV01019873">
    <property type="protein sequence ID" value="GAI20946.1"/>
    <property type="molecule type" value="Genomic_DNA"/>
</dbReference>
<gene>
    <name evidence="1" type="ORF">S06H3_33311</name>
</gene>
<accession>X1MSF3</accession>
<reference evidence="1" key="1">
    <citation type="journal article" date="2014" name="Front. Microbiol.">
        <title>High frequency of phylogenetically diverse reductive dehalogenase-homologous genes in deep subseafloor sedimentary metagenomes.</title>
        <authorList>
            <person name="Kawai M."/>
            <person name="Futagami T."/>
            <person name="Toyoda A."/>
            <person name="Takaki Y."/>
            <person name="Nishi S."/>
            <person name="Hori S."/>
            <person name="Arai W."/>
            <person name="Tsubouchi T."/>
            <person name="Morono Y."/>
            <person name="Uchiyama I."/>
            <person name="Ito T."/>
            <person name="Fujiyama A."/>
            <person name="Inagaki F."/>
            <person name="Takami H."/>
        </authorList>
    </citation>
    <scope>NUCLEOTIDE SEQUENCE</scope>
    <source>
        <strain evidence="1">Expedition CK06-06</strain>
    </source>
</reference>
<evidence type="ECO:0000313" key="1">
    <source>
        <dbReference type="EMBL" id="GAI20946.1"/>
    </source>
</evidence>
<proteinExistence type="predicted"/>
<comment type="caution">
    <text evidence="1">The sequence shown here is derived from an EMBL/GenBank/DDBJ whole genome shotgun (WGS) entry which is preliminary data.</text>
</comment>